<evidence type="ECO:0000256" key="4">
    <source>
        <dbReference type="ARBA" id="ARBA00022737"/>
    </source>
</evidence>
<dbReference type="OrthoDB" id="412876at2759"/>
<comment type="caution">
    <text evidence="5">The sequence shown here is derived from an EMBL/GenBank/DDBJ whole genome shotgun (WGS) entry which is preliminary data.</text>
</comment>
<dbReference type="Gene3D" id="3.40.50.150">
    <property type="entry name" value="Vaccinia Virus protein VP39"/>
    <property type="match status" value="1"/>
</dbReference>
<proteinExistence type="predicted"/>
<keyword evidence="4" id="KW-0677">Repeat</keyword>
<evidence type="ECO:0008006" key="7">
    <source>
        <dbReference type="Google" id="ProtNLM"/>
    </source>
</evidence>
<organism evidence="5 6">
    <name type="scientific">Stichopus japonicus</name>
    <name type="common">Sea cucumber</name>
    <dbReference type="NCBI Taxonomy" id="307972"/>
    <lineage>
        <taxon>Eukaryota</taxon>
        <taxon>Metazoa</taxon>
        <taxon>Echinodermata</taxon>
        <taxon>Eleutherozoa</taxon>
        <taxon>Echinozoa</taxon>
        <taxon>Holothuroidea</taxon>
        <taxon>Aspidochirotacea</taxon>
        <taxon>Aspidochirotida</taxon>
        <taxon>Stichopodidae</taxon>
        <taxon>Apostichopus</taxon>
    </lineage>
</organism>
<dbReference type="AlphaFoldDB" id="A0A2G8K913"/>
<evidence type="ECO:0000256" key="3">
    <source>
        <dbReference type="ARBA" id="ARBA00022691"/>
    </source>
</evidence>
<dbReference type="Proteomes" id="UP000230750">
    <property type="component" value="Unassembled WGS sequence"/>
</dbReference>
<accession>A0A2G8K913</accession>
<keyword evidence="3" id="KW-0949">S-adenosyl-L-methionine</keyword>
<gene>
    <name evidence="5" type="ORF">BSL78_18668</name>
</gene>
<dbReference type="SUPFAM" id="SSF53335">
    <property type="entry name" value="S-adenosyl-L-methionine-dependent methyltransferases"/>
    <property type="match status" value="1"/>
</dbReference>
<keyword evidence="1" id="KW-0489">Methyltransferase</keyword>
<protein>
    <recommendedName>
        <fullName evidence="7">Protein arginine N-methyltransferase 7</fullName>
    </recommendedName>
</protein>
<evidence type="ECO:0000313" key="5">
    <source>
        <dbReference type="EMBL" id="PIK44496.1"/>
    </source>
</evidence>
<dbReference type="GO" id="GO:0032259">
    <property type="term" value="P:methylation"/>
    <property type="evidence" value="ECO:0007669"/>
    <property type="project" value="UniProtKB-KW"/>
</dbReference>
<dbReference type="FunFam" id="3.40.50.150:FF:000070">
    <property type="entry name" value="Protein arginine N-methyltransferase 7"/>
    <property type="match status" value="1"/>
</dbReference>
<dbReference type="Gene3D" id="2.70.160.11">
    <property type="entry name" value="Hnrnp arginine n-methyltransferase1"/>
    <property type="match status" value="2"/>
</dbReference>
<evidence type="ECO:0000256" key="1">
    <source>
        <dbReference type="ARBA" id="ARBA00022603"/>
    </source>
</evidence>
<evidence type="ECO:0000256" key="2">
    <source>
        <dbReference type="ARBA" id="ARBA00022679"/>
    </source>
</evidence>
<evidence type="ECO:0000313" key="6">
    <source>
        <dbReference type="Proteomes" id="UP000230750"/>
    </source>
</evidence>
<keyword evidence="6" id="KW-1185">Reference proteome</keyword>
<dbReference type="EMBL" id="MRZV01000774">
    <property type="protein sequence ID" value="PIK44496.1"/>
    <property type="molecule type" value="Genomic_DNA"/>
</dbReference>
<name>A0A2G8K913_STIJA</name>
<sequence length="272" mass="30408">MQAVYFLPTSTEVEKGQSLDVTVSHDDYSLWFSVFNSSAQPVVERPICQCGAHVVWSRQRFAIMNQVSRNDKFISALKKVVNQSTTCMSISDGSLLPLIAARLGACQFGAKLYVSESHAGDCGANDLSGKVELIPQTAQDLKLEDKEYQIDLLVSEPFFTSGLLPWHSLYFWYCRTALTGHLAEGATILPCGARLRAVAVQFEHLWKFHAPVGDLEGFDVRIFDDLTQRAAKDTDAKEEPHHLWEYPGCPLTSDFDLMQFDFTSCIQTNPSM</sequence>
<dbReference type="STRING" id="307972.A0A2G8K913"/>
<dbReference type="InterPro" id="IPR029063">
    <property type="entry name" value="SAM-dependent_MTases_sf"/>
</dbReference>
<keyword evidence="2" id="KW-0808">Transferase</keyword>
<reference evidence="5 6" key="1">
    <citation type="journal article" date="2017" name="PLoS Biol.">
        <title>The sea cucumber genome provides insights into morphological evolution and visceral regeneration.</title>
        <authorList>
            <person name="Zhang X."/>
            <person name="Sun L."/>
            <person name="Yuan J."/>
            <person name="Sun Y."/>
            <person name="Gao Y."/>
            <person name="Zhang L."/>
            <person name="Li S."/>
            <person name="Dai H."/>
            <person name="Hamel J.F."/>
            <person name="Liu C."/>
            <person name="Yu Y."/>
            <person name="Liu S."/>
            <person name="Lin W."/>
            <person name="Guo K."/>
            <person name="Jin S."/>
            <person name="Xu P."/>
            <person name="Storey K.B."/>
            <person name="Huan P."/>
            <person name="Zhang T."/>
            <person name="Zhou Y."/>
            <person name="Zhang J."/>
            <person name="Lin C."/>
            <person name="Li X."/>
            <person name="Xing L."/>
            <person name="Huo D."/>
            <person name="Sun M."/>
            <person name="Wang L."/>
            <person name="Mercier A."/>
            <person name="Li F."/>
            <person name="Yang H."/>
            <person name="Xiang J."/>
        </authorList>
    </citation>
    <scope>NUCLEOTIDE SEQUENCE [LARGE SCALE GENOMIC DNA]</scope>
    <source>
        <strain evidence="5">Shaxun</strain>
        <tissue evidence="5">Muscle</tissue>
    </source>
</reference>
<dbReference type="GO" id="GO:0008168">
    <property type="term" value="F:methyltransferase activity"/>
    <property type="evidence" value="ECO:0007669"/>
    <property type="project" value="UniProtKB-KW"/>
</dbReference>